<dbReference type="EMBL" id="CAJVPZ010018777">
    <property type="protein sequence ID" value="CAG8690240.1"/>
    <property type="molecule type" value="Genomic_DNA"/>
</dbReference>
<evidence type="ECO:0000313" key="2">
    <source>
        <dbReference type="Proteomes" id="UP000789396"/>
    </source>
</evidence>
<dbReference type="Proteomes" id="UP000789396">
    <property type="component" value="Unassembled WGS sequence"/>
</dbReference>
<dbReference type="AlphaFoldDB" id="A0A9N9EUA0"/>
<keyword evidence="2" id="KW-1185">Reference proteome</keyword>
<reference evidence="1" key="1">
    <citation type="submission" date="2021-06" db="EMBL/GenBank/DDBJ databases">
        <authorList>
            <person name="Kallberg Y."/>
            <person name="Tangrot J."/>
            <person name="Rosling A."/>
        </authorList>
    </citation>
    <scope>NUCLEOTIDE SEQUENCE</scope>
    <source>
        <strain evidence="1">IN212</strain>
    </source>
</reference>
<organism evidence="1 2">
    <name type="scientific">Racocetra fulgida</name>
    <dbReference type="NCBI Taxonomy" id="60492"/>
    <lineage>
        <taxon>Eukaryota</taxon>
        <taxon>Fungi</taxon>
        <taxon>Fungi incertae sedis</taxon>
        <taxon>Mucoromycota</taxon>
        <taxon>Glomeromycotina</taxon>
        <taxon>Glomeromycetes</taxon>
        <taxon>Diversisporales</taxon>
        <taxon>Gigasporaceae</taxon>
        <taxon>Racocetra</taxon>
    </lineage>
</organism>
<gene>
    <name evidence="1" type="ORF">RFULGI_LOCUS9971</name>
</gene>
<dbReference type="OrthoDB" id="2445014at2759"/>
<name>A0A9N9EUA0_9GLOM</name>
<protein>
    <submittedName>
        <fullName evidence="1">4568_t:CDS:1</fullName>
    </submittedName>
</protein>
<accession>A0A9N9EUA0</accession>
<sequence length="49" mass="5522">QQLAKTSGNEEIFAVYVIAKYDDNTSSYVPKVQKVLQDFADVFPETLPN</sequence>
<evidence type="ECO:0000313" key="1">
    <source>
        <dbReference type="EMBL" id="CAG8690240.1"/>
    </source>
</evidence>
<proteinExistence type="predicted"/>
<feature type="non-terminal residue" evidence="1">
    <location>
        <position position="1"/>
    </location>
</feature>
<comment type="caution">
    <text evidence="1">The sequence shown here is derived from an EMBL/GenBank/DDBJ whole genome shotgun (WGS) entry which is preliminary data.</text>
</comment>